<dbReference type="PANTHER" id="PTHR42718:SF46">
    <property type="entry name" value="BLR6921 PROTEIN"/>
    <property type="match status" value="1"/>
</dbReference>
<feature type="transmembrane region" description="Helical" evidence="7">
    <location>
        <begin position="329"/>
        <end position="350"/>
    </location>
</feature>
<evidence type="ECO:0000259" key="8">
    <source>
        <dbReference type="PROSITE" id="PS50850"/>
    </source>
</evidence>
<dbReference type="GO" id="GO:0005886">
    <property type="term" value="C:plasma membrane"/>
    <property type="evidence" value="ECO:0007669"/>
    <property type="project" value="UniProtKB-SubCell"/>
</dbReference>
<dbReference type="EMBL" id="CP077062">
    <property type="protein sequence ID" value="QWZ09257.1"/>
    <property type="molecule type" value="Genomic_DNA"/>
</dbReference>
<evidence type="ECO:0000256" key="7">
    <source>
        <dbReference type="SAM" id="Phobius"/>
    </source>
</evidence>
<feature type="transmembrane region" description="Helical" evidence="7">
    <location>
        <begin position="64"/>
        <end position="81"/>
    </location>
</feature>
<comment type="subcellular location">
    <subcellularLocation>
        <location evidence="1">Cell membrane</location>
        <topology evidence="1">Multi-pass membrane protein</topology>
    </subcellularLocation>
</comment>
<evidence type="ECO:0000256" key="1">
    <source>
        <dbReference type="ARBA" id="ARBA00004651"/>
    </source>
</evidence>
<dbReference type="PANTHER" id="PTHR42718">
    <property type="entry name" value="MAJOR FACILITATOR SUPERFAMILY MULTIDRUG TRANSPORTER MFSC"/>
    <property type="match status" value="1"/>
</dbReference>
<dbReference type="RefSeq" id="WP_216941103.1">
    <property type="nucleotide sequence ID" value="NZ_CP077062.1"/>
</dbReference>
<organism evidence="9 10">
    <name type="scientific">Nocardioides panacis</name>
    <dbReference type="NCBI Taxonomy" id="2849501"/>
    <lineage>
        <taxon>Bacteria</taxon>
        <taxon>Bacillati</taxon>
        <taxon>Actinomycetota</taxon>
        <taxon>Actinomycetes</taxon>
        <taxon>Propionibacteriales</taxon>
        <taxon>Nocardioidaceae</taxon>
        <taxon>Nocardioides</taxon>
    </lineage>
</organism>
<dbReference type="Pfam" id="PF07690">
    <property type="entry name" value="MFS_1"/>
    <property type="match status" value="1"/>
</dbReference>
<protein>
    <submittedName>
        <fullName evidence="9">MFS transporter</fullName>
    </submittedName>
</protein>
<dbReference type="InterPro" id="IPR011701">
    <property type="entry name" value="MFS"/>
</dbReference>
<feature type="transmembrane region" description="Helical" evidence="7">
    <location>
        <begin position="24"/>
        <end position="44"/>
    </location>
</feature>
<feature type="transmembrane region" description="Helical" evidence="7">
    <location>
        <begin position="178"/>
        <end position="202"/>
    </location>
</feature>
<dbReference type="PROSITE" id="PS50850">
    <property type="entry name" value="MFS"/>
    <property type="match status" value="1"/>
</dbReference>
<dbReference type="AlphaFoldDB" id="A0A975T0D3"/>
<feature type="transmembrane region" description="Helical" evidence="7">
    <location>
        <begin position="117"/>
        <end position="140"/>
    </location>
</feature>
<feature type="domain" description="Major facilitator superfamily (MFS) profile" evidence="8">
    <location>
        <begin position="26"/>
        <end position="499"/>
    </location>
</feature>
<keyword evidence="3" id="KW-1003">Cell membrane</keyword>
<evidence type="ECO:0000313" key="9">
    <source>
        <dbReference type="EMBL" id="QWZ09257.1"/>
    </source>
</evidence>
<evidence type="ECO:0000256" key="2">
    <source>
        <dbReference type="ARBA" id="ARBA00022448"/>
    </source>
</evidence>
<dbReference type="InterPro" id="IPR020846">
    <property type="entry name" value="MFS_dom"/>
</dbReference>
<reference evidence="9" key="1">
    <citation type="submission" date="2021-06" db="EMBL/GenBank/DDBJ databases">
        <title>Complete genome sequence of Nocardioides sp. G188.</title>
        <authorList>
            <person name="Im W.-T."/>
        </authorList>
    </citation>
    <scope>NUCLEOTIDE SEQUENCE</scope>
    <source>
        <strain evidence="9">G188</strain>
    </source>
</reference>
<feature type="transmembrane region" description="Helical" evidence="7">
    <location>
        <begin position="93"/>
        <end position="111"/>
    </location>
</feature>
<accession>A0A975T0D3</accession>
<dbReference type="KEGG" id="nps:KRR39_05585"/>
<dbReference type="GO" id="GO:0022857">
    <property type="term" value="F:transmembrane transporter activity"/>
    <property type="evidence" value="ECO:0007669"/>
    <property type="project" value="InterPro"/>
</dbReference>
<dbReference type="CDD" id="cd17321">
    <property type="entry name" value="MFS_MMR_MDR_like"/>
    <property type="match status" value="1"/>
</dbReference>
<sequence>MPESVSPAEVSTRVAATEPDPRRWWALTVLAAAQLMIVLDASIVNIALPSAQADLGISNADRQWIVTAYTLAFGALLLLGGRIADYTGRKRTFIVGLLGFAAASAVGGLAPTQELLFAARALQGGFAALMAPAALSLVTVTFTEPRERAKAFGVFGALAGGGAAIGLIVGGVLTEYTSWRWCLGVNVPVSLVVAAAAVVLVHESKAHGDTRYDVPGVLLATTGLFALVFGFTEAARAQHPEDPTSRAVQGWTDPSTIAWLAAALVLLVAFVYWETRSRNPMLPLRVVLDRNRGGAFLIFLLVGAGLFAMFLFLTYYFQVNLGWSPLRAGFAFLPFSAGIIVTAGAVAQLLPRLGPRPIMVVGLAMAVAGMLLLTTIGQDTAYWSHVLPAELLMSIGLAGVFIPASSTALSGVEPHDAGVASAVLNTSQQIGGSLGTALLNTLFAGAVTSYFAAHLGSPQDVQRVTPLALVHGYHVAFFWGAVLLAAGWLVAVFVVNARKQDVPAQVPA</sequence>
<evidence type="ECO:0000256" key="6">
    <source>
        <dbReference type="ARBA" id="ARBA00023136"/>
    </source>
</evidence>
<proteinExistence type="predicted"/>
<keyword evidence="6 7" id="KW-0472">Membrane</keyword>
<gene>
    <name evidence="9" type="ORF">KRR39_05585</name>
</gene>
<keyword evidence="4 7" id="KW-0812">Transmembrane</keyword>
<feature type="transmembrane region" description="Helical" evidence="7">
    <location>
        <begin position="473"/>
        <end position="495"/>
    </location>
</feature>
<evidence type="ECO:0000256" key="4">
    <source>
        <dbReference type="ARBA" id="ARBA00022692"/>
    </source>
</evidence>
<name>A0A975T0D3_9ACTN</name>
<dbReference type="Proteomes" id="UP000683575">
    <property type="component" value="Chromosome"/>
</dbReference>
<keyword evidence="5 7" id="KW-1133">Transmembrane helix</keyword>
<evidence type="ECO:0000256" key="3">
    <source>
        <dbReference type="ARBA" id="ARBA00022475"/>
    </source>
</evidence>
<keyword evidence="2" id="KW-0813">Transport</keyword>
<keyword evidence="10" id="KW-1185">Reference proteome</keyword>
<evidence type="ECO:0000256" key="5">
    <source>
        <dbReference type="ARBA" id="ARBA00022989"/>
    </source>
</evidence>
<feature type="transmembrane region" description="Helical" evidence="7">
    <location>
        <begin position="152"/>
        <end position="172"/>
    </location>
</feature>
<feature type="transmembrane region" description="Helical" evidence="7">
    <location>
        <begin position="357"/>
        <end position="376"/>
    </location>
</feature>
<evidence type="ECO:0000313" key="10">
    <source>
        <dbReference type="Proteomes" id="UP000683575"/>
    </source>
</evidence>
<feature type="transmembrane region" description="Helical" evidence="7">
    <location>
        <begin position="256"/>
        <end position="273"/>
    </location>
</feature>
<feature type="transmembrane region" description="Helical" evidence="7">
    <location>
        <begin position="214"/>
        <end position="236"/>
    </location>
</feature>
<feature type="transmembrane region" description="Helical" evidence="7">
    <location>
        <begin position="434"/>
        <end position="453"/>
    </location>
</feature>
<feature type="transmembrane region" description="Helical" evidence="7">
    <location>
        <begin position="382"/>
        <end position="402"/>
    </location>
</feature>
<feature type="transmembrane region" description="Helical" evidence="7">
    <location>
        <begin position="294"/>
        <end position="317"/>
    </location>
</feature>